<name>A0A1C7MME1_GRIFR</name>
<protein>
    <submittedName>
        <fullName evidence="2">Uncharacterized protein</fullName>
    </submittedName>
</protein>
<comment type="caution">
    <text evidence="2">The sequence shown here is derived from an EMBL/GenBank/DDBJ whole genome shotgun (WGS) entry which is preliminary data.</text>
</comment>
<proteinExistence type="predicted"/>
<organism evidence="2 3">
    <name type="scientific">Grifola frondosa</name>
    <name type="common">Maitake</name>
    <name type="synonym">Polyporus frondosus</name>
    <dbReference type="NCBI Taxonomy" id="5627"/>
    <lineage>
        <taxon>Eukaryota</taxon>
        <taxon>Fungi</taxon>
        <taxon>Dikarya</taxon>
        <taxon>Basidiomycota</taxon>
        <taxon>Agaricomycotina</taxon>
        <taxon>Agaricomycetes</taxon>
        <taxon>Polyporales</taxon>
        <taxon>Grifolaceae</taxon>
        <taxon>Grifola</taxon>
    </lineage>
</organism>
<dbReference type="AlphaFoldDB" id="A0A1C7MME1"/>
<dbReference type="EMBL" id="LUGG01000003">
    <property type="protein sequence ID" value="OBZ76154.1"/>
    <property type="molecule type" value="Genomic_DNA"/>
</dbReference>
<feature type="region of interest" description="Disordered" evidence="1">
    <location>
        <begin position="58"/>
        <end position="83"/>
    </location>
</feature>
<dbReference type="Proteomes" id="UP000092993">
    <property type="component" value="Unassembled WGS sequence"/>
</dbReference>
<evidence type="ECO:0000313" key="3">
    <source>
        <dbReference type="Proteomes" id="UP000092993"/>
    </source>
</evidence>
<evidence type="ECO:0000313" key="2">
    <source>
        <dbReference type="EMBL" id="OBZ76154.1"/>
    </source>
</evidence>
<sequence>MTEFTIKSSPPLTKIFLPPSKQHTNLAPQYIYLPTMSAQSTLGLTGISEVAMDVDQTISGNKDPSADELEPGCRDGGESSVPALAGTTVPVMRWDMAPLPTPAPPTQTNASNPVMQWPRLSPPANTNPLPTIPRPVTMNWQLDSPQLGEPHCRHLVRPWQQPYHHGSSFPPSIGEHRPPNPLFCRQSALRHLFFTSCLASCDIAVSNGMVFWHAAERYRQYMETLSQTSSPIAVNRQYLPLPARRRQHPGKTWDWYLPGNGPSVVCTQGPADVEEDDEVLLSLREEALQWMRRDAMRTFGWQEELHRLRFLIRTRAGGLTMDAVDNEVAAKPKTANDLISWETIAKERRRYERSLKRWNLPSQPYPVPETGNASSSGS</sequence>
<accession>A0A1C7MME1</accession>
<keyword evidence="3" id="KW-1185">Reference proteome</keyword>
<feature type="region of interest" description="Disordered" evidence="1">
    <location>
        <begin position="359"/>
        <end position="378"/>
    </location>
</feature>
<reference evidence="2 3" key="1">
    <citation type="submission" date="2016-03" db="EMBL/GenBank/DDBJ databases">
        <title>Whole genome sequencing of Grifola frondosa 9006-11.</title>
        <authorList>
            <person name="Min B."/>
            <person name="Park H."/>
            <person name="Kim J.-G."/>
            <person name="Cho H."/>
            <person name="Oh Y.-L."/>
            <person name="Kong W.-S."/>
            <person name="Choi I.-G."/>
        </authorList>
    </citation>
    <scope>NUCLEOTIDE SEQUENCE [LARGE SCALE GENOMIC DNA]</scope>
    <source>
        <strain evidence="2 3">9006-11</strain>
    </source>
</reference>
<gene>
    <name evidence="2" type="ORF">A0H81_03907</name>
</gene>
<evidence type="ECO:0000256" key="1">
    <source>
        <dbReference type="SAM" id="MobiDB-lite"/>
    </source>
</evidence>